<dbReference type="GO" id="GO:0000981">
    <property type="term" value="F:DNA-binding transcription factor activity, RNA polymerase II-specific"/>
    <property type="evidence" value="ECO:0007669"/>
    <property type="project" value="TreeGrafter"/>
</dbReference>
<keyword evidence="4 8" id="KW-0863">Zinc-finger</keyword>
<comment type="caution">
    <text evidence="12">The sequence shown here is derived from an EMBL/GenBank/DDBJ whole genome shotgun (WGS) entry which is preliminary data.</text>
</comment>
<dbReference type="EMBL" id="CAJVCH010259519">
    <property type="protein sequence ID" value="CAG7733935.1"/>
    <property type="molecule type" value="Genomic_DNA"/>
</dbReference>
<dbReference type="PANTHER" id="PTHR24388">
    <property type="entry name" value="ZINC FINGER PROTEIN"/>
    <property type="match status" value="1"/>
</dbReference>
<protein>
    <recommendedName>
        <fullName evidence="11">C2H2-type domain-containing protein</fullName>
    </recommendedName>
</protein>
<dbReference type="PANTHER" id="PTHR24388:SF54">
    <property type="entry name" value="PROTEIN ESCARGOT"/>
    <property type="match status" value="1"/>
</dbReference>
<evidence type="ECO:0000259" key="11">
    <source>
        <dbReference type="PROSITE" id="PS50157"/>
    </source>
</evidence>
<dbReference type="PROSITE" id="PS00028">
    <property type="entry name" value="ZINC_FINGER_C2H2_1"/>
    <property type="match status" value="5"/>
</dbReference>
<feature type="compositionally biased region" description="Polar residues" evidence="10">
    <location>
        <begin position="431"/>
        <end position="444"/>
    </location>
</feature>
<feature type="region of interest" description="Disordered" evidence="10">
    <location>
        <begin position="252"/>
        <end position="278"/>
    </location>
</feature>
<evidence type="ECO:0000256" key="2">
    <source>
        <dbReference type="ARBA" id="ARBA00022723"/>
    </source>
</evidence>
<organism evidence="12 13">
    <name type="scientific">Allacma fusca</name>
    <dbReference type="NCBI Taxonomy" id="39272"/>
    <lineage>
        <taxon>Eukaryota</taxon>
        <taxon>Metazoa</taxon>
        <taxon>Ecdysozoa</taxon>
        <taxon>Arthropoda</taxon>
        <taxon>Hexapoda</taxon>
        <taxon>Collembola</taxon>
        <taxon>Symphypleona</taxon>
        <taxon>Sminthuridae</taxon>
        <taxon>Allacma</taxon>
    </lineage>
</organism>
<evidence type="ECO:0000256" key="7">
    <source>
        <dbReference type="ARBA" id="ARBA00037948"/>
    </source>
</evidence>
<comment type="subcellular location">
    <subcellularLocation>
        <location evidence="1">Nucleus</location>
    </subcellularLocation>
</comment>
<feature type="domain" description="C2H2-type" evidence="11">
    <location>
        <begin position="533"/>
        <end position="560"/>
    </location>
</feature>
<dbReference type="OrthoDB" id="6077919at2759"/>
<feature type="domain" description="C2H2-type" evidence="11">
    <location>
        <begin position="504"/>
        <end position="532"/>
    </location>
</feature>
<keyword evidence="3" id="KW-0677">Repeat</keyword>
<evidence type="ECO:0000313" key="13">
    <source>
        <dbReference type="Proteomes" id="UP000708208"/>
    </source>
</evidence>
<evidence type="ECO:0000256" key="4">
    <source>
        <dbReference type="ARBA" id="ARBA00022771"/>
    </source>
</evidence>
<dbReference type="SMART" id="SM00355">
    <property type="entry name" value="ZnF_C2H2"/>
    <property type="match status" value="5"/>
</dbReference>
<feature type="region of interest" description="Disordered" evidence="10">
    <location>
        <begin position="430"/>
        <end position="452"/>
    </location>
</feature>
<name>A0A8J2K6W6_9HEXA</name>
<keyword evidence="13" id="KW-1185">Reference proteome</keyword>
<dbReference type="FunFam" id="3.30.160.60:FF:000624">
    <property type="entry name" value="zinc finger protein 697"/>
    <property type="match status" value="1"/>
</dbReference>
<evidence type="ECO:0000256" key="9">
    <source>
        <dbReference type="SAM" id="Coils"/>
    </source>
</evidence>
<feature type="coiled-coil region" evidence="9">
    <location>
        <begin position="129"/>
        <end position="156"/>
    </location>
</feature>
<feature type="domain" description="C2H2-type" evidence="11">
    <location>
        <begin position="561"/>
        <end position="588"/>
    </location>
</feature>
<dbReference type="GO" id="GO:0005634">
    <property type="term" value="C:nucleus"/>
    <property type="evidence" value="ECO:0007669"/>
    <property type="project" value="UniProtKB-SubCell"/>
</dbReference>
<dbReference type="AlphaFoldDB" id="A0A8J2K6W6"/>
<dbReference type="InterPro" id="IPR013087">
    <property type="entry name" value="Znf_C2H2_type"/>
</dbReference>
<sequence>MDCGADEFAEIKTIDVEGSPVCVVTDPVGNVISITILPDQNSDYQFEVLQDEVGPGKETALIDAKCDELCLLCAKIVTAEISSQGNVDLLKLLCQTMNFPTIEPILTQMNLPVSNSQFCGDCSKAILDSADILIQMKSLDENLKQLRHQLKKSITNCTKEASTGPGSGQMQAGPFVRKLFGQCWSECSVDLVRVHHGMHPVTVAESSIPRKRKRKIKAWEDKLANEILKDEGSSNGENNLGRSDCKKTEGIELIKKRQHRPRQNTGNDKLAEGFSQEEDSTKYNWAENKDVLTIPPVSRGKRQCKTKVQNTKSKSEVKSEASTCENERIVKQETSVQDPRAVLTEPRPVKIKRERKVHPLVNAFLKGITEKEEQNTQPDDTFEDTDLFETNDGFEETETQEESNSIEVTVPRNFSMPISRHTLESCRFRPASNSVTSSETNGLTWSEEKKRRDHMKTCPQNPRIKYKDMPINSKLPCDQCDKTFVTIHALRSHLVSIHYKIYKFYCEICAAGFLIMSDLKRHIEFVHTNEKKYHCDQCDYKFKTPRQLIYHRRRHTGQIPFTCEICGKGFITSDKLKVHLTVHSKERQCPCPHCGKLFKSKHNVYNHVYTTHIKARKNRPKKDPAVSSSDSKPTSELDPLTIESKSDSGSQSIVLDPSVLYITC</sequence>
<evidence type="ECO:0000313" key="12">
    <source>
        <dbReference type="EMBL" id="CAG7733935.1"/>
    </source>
</evidence>
<proteinExistence type="inferred from homology"/>
<keyword evidence="9" id="KW-0175">Coiled coil</keyword>
<comment type="similarity">
    <text evidence="7">Belongs to the snail C2H2-type zinc-finger protein family.</text>
</comment>
<keyword evidence="5" id="KW-0862">Zinc</keyword>
<keyword evidence="2" id="KW-0479">Metal-binding</keyword>
<evidence type="ECO:0000256" key="3">
    <source>
        <dbReference type="ARBA" id="ARBA00022737"/>
    </source>
</evidence>
<gene>
    <name evidence="12" type="ORF">AFUS01_LOCUS22350</name>
</gene>
<feature type="domain" description="C2H2-type" evidence="11">
    <location>
        <begin position="589"/>
        <end position="617"/>
    </location>
</feature>
<dbReference type="Pfam" id="PF00096">
    <property type="entry name" value="zf-C2H2"/>
    <property type="match status" value="3"/>
</dbReference>
<feature type="domain" description="C2H2-type" evidence="11">
    <location>
        <begin position="475"/>
        <end position="498"/>
    </location>
</feature>
<accession>A0A8J2K6W6</accession>
<dbReference type="PROSITE" id="PS50157">
    <property type="entry name" value="ZINC_FINGER_C2H2_2"/>
    <property type="match status" value="5"/>
</dbReference>
<evidence type="ECO:0000256" key="5">
    <source>
        <dbReference type="ARBA" id="ARBA00022833"/>
    </source>
</evidence>
<evidence type="ECO:0000256" key="1">
    <source>
        <dbReference type="ARBA" id="ARBA00004123"/>
    </source>
</evidence>
<evidence type="ECO:0000256" key="8">
    <source>
        <dbReference type="PROSITE-ProRule" id="PRU00042"/>
    </source>
</evidence>
<dbReference type="GO" id="GO:0008270">
    <property type="term" value="F:zinc ion binding"/>
    <property type="evidence" value="ECO:0007669"/>
    <property type="project" value="UniProtKB-KW"/>
</dbReference>
<evidence type="ECO:0000256" key="10">
    <source>
        <dbReference type="SAM" id="MobiDB-lite"/>
    </source>
</evidence>
<dbReference type="Proteomes" id="UP000708208">
    <property type="component" value="Unassembled WGS sequence"/>
</dbReference>
<keyword evidence="6" id="KW-0539">Nucleus</keyword>
<evidence type="ECO:0000256" key="6">
    <source>
        <dbReference type="ARBA" id="ARBA00023242"/>
    </source>
</evidence>
<dbReference type="GO" id="GO:0000978">
    <property type="term" value="F:RNA polymerase II cis-regulatory region sequence-specific DNA binding"/>
    <property type="evidence" value="ECO:0007669"/>
    <property type="project" value="TreeGrafter"/>
</dbReference>
<reference evidence="12" key="1">
    <citation type="submission" date="2021-06" db="EMBL/GenBank/DDBJ databases">
        <authorList>
            <person name="Hodson N. C."/>
            <person name="Mongue J. A."/>
            <person name="Jaron S. K."/>
        </authorList>
    </citation>
    <scope>NUCLEOTIDE SEQUENCE</scope>
</reference>
<feature type="region of interest" description="Disordered" evidence="10">
    <location>
        <begin position="615"/>
        <end position="651"/>
    </location>
</feature>
<dbReference type="InterPro" id="IPR050527">
    <property type="entry name" value="Snail/Krueppel_Znf"/>
</dbReference>